<keyword evidence="2" id="KW-0808">Transferase</keyword>
<dbReference type="GO" id="GO:0005829">
    <property type="term" value="C:cytosol"/>
    <property type="evidence" value="ECO:0007669"/>
    <property type="project" value="TreeGrafter"/>
</dbReference>
<dbReference type="Pfam" id="PF01202">
    <property type="entry name" value="SKI"/>
    <property type="match status" value="1"/>
</dbReference>
<dbReference type="GO" id="GO:0008652">
    <property type="term" value="P:amino acid biosynthetic process"/>
    <property type="evidence" value="ECO:0007669"/>
    <property type="project" value="UniProtKB-KW"/>
</dbReference>
<name>A0A562NFI4_9RHOB</name>
<dbReference type="Proteomes" id="UP000316225">
    <property type="component" value="Unassembled WGS sequence"/>
</dbReference>
<comment type="caution">
    <text evidence="7">The sequence shown here is derived from an EMBL/GenBank/DDBJ whole genome shotgun (WGS) entry which is preliminary data.</text>
</comment>
<dbReference type="Gene3D" id="3.40.50.300">
    <property type="entry name" value="P-loop containing nucleotide triphosphate hydrolases"/>
    <property type="match status" value="1"/>
</dbReference>
<dbReference type="OrthoDB" id="3819922at2"/>
<keyword evidence="6" id="KW-0057">Aromatic amino acid biosynthesis</keyword>
<keyword evidence="3" id="KW-0547">Nucleotide-binding</keyword>
<dbReference type="GO" id="GO:0004765">
    <property type="term" value="F:shikimate kinase activity"/>
    <property type="evidence" value="ECO:0007669"/>
    <property type="project" value="TreeGrafter"/>
</dbReference>
<dbReference type="PANTHER" id="PTHR21087">
    <property type="entry name" value="SHIKIMATE KINASE"/>
    <property type="match status" value="1"/>
</dbReference>
<dbReference type="CDD" id="cd00464">
    <property type="entry name" value="SK"/>
    <property type="match status" value="1"/>
</dbReference>
<evidence type="ECO:0000256" key="4">
    <source>
        <dbReference type="ARBA" id="ARBA00022777"/>
    </source>
</evidence>
<evidence type="ECO:0000256" key="2">
    <source>
        <dbReference type="ARBA" id="ARBA00022679"/>
    </source>
</evidence>
<dbReference type="SUPFAM" id="SSF52540">
    <property type="entry name" value="P-loop containing nucleoside triphosphate hydrolases"/>
    <property type="match status" value="1"/>
</dbReference>
<dbReference type="InterPro" id="IPR000623">
    <property type="entry name" value="Shikimate_kinase/TSH1"/>
</dbReference>
<dbReference type="AlphaFoldDB" id="A0A562NFI4"/>
<accession>A0A562NFI4</accession>
<keyword evidence="4 7" id="KW-0418">Kinase</keyword>
<dbReference type="PANTHER" id="PTHR21087:SF16">
    <property type="entry name" value="SHIKIMATE KINASE 1, CHLOROPLASTIC"/>
    <property type="match status" value="1"/>
</dbReference>
<keyword evidence="5" id="KW-0067">ATP-binding</keyword>
<evidence type="ECO:0000256" key="3">
    <source>
        <dbReference type="ARBA" id="ARBA00022741"/>
    </source>
</evidence>
<organism evidence="7 8">
    <name type="scientific">Paracoccus sulfuroxidans</name>
    <dbReference type="NCBI Taxonomy" id="384678"/>
    <lineage>
        <taxon>Bacteria</taxon>
        <taxon>Pseudomonadati</taxon>
        <taxon>Pseudomonadota</taxon>
        <taxon>Alphaproteobacteria</taxon>
        <taxon>Rhodobacterales</taxon>
        <taxon>Paracoccaceae</taxon>
        <taxon>Paracoccus</taxon>
    </lineage>
</organism>
<dbReference type="RefSeq" id="WP_145399270.1">
    <property type="nucleotide sequence ID" value="NZ_VLKU01000011.1"/>
</dbReference>
<reference evidence="7 8" key="1">
    <citation type="journal article" date="2015" name="Stand. Genomic Sci.">
        <title>Genomic Encyclopedia of Bacterial and Archaeal Type Strains, Phase III: the genomes of soil and plant-associated and newly described type strains.</title>
        <authorList>
            <person name="Whitman W.B."/>
            <person name="Woyke T."/>
            <person name="Klenk H.P."/>
            <person name="Zhou Y."/>
            <person name="Lilburn T.G."/>
            <person name="Beck B.J."/>
            <person name="De Vos P."/>
            <person name="Vandamme P."/>
            <person name="Eisen J.A."/>
            <person name="Garrity G."/>
            <person name="Hugenholtz P."/>
            <person name="Kyrpides N.C."/>
        </authorList>
    </citation>
    <scope>NUCLEOTIDE SEQUENCE [LARGE SCALE GENOMIC DNA]</scope>
    <source>
        <strain evidence="7 8">CGMCC 1.5364</strain>
    </source>
</reference>
<sequence>MIVLLGMPGCGKSTLAQALAVETGVPWYDTDACLQDQHGNVLGPRPGPEQWRRFRELEHALIRDLAQEPAGCLSLGGGAWQSAETRRVLLARHICIYLRCDLDELAERLKHGGRVMFAGGDIRQQLIGLLQQREPEYRLAHHTVDITNRHSTDLLALLHCLRG</sequence>
<evidence type="ECO:0000256" key="1">
    <source>
        <dbReference type="ARBA" id="ARBA00022605"/>
    </source>
</evidence>
<keyword evidence="8" id="KW-1185">Reference proteome</keyword>
<dbReference type="PRINTS" id="PR01100">
    <property type="entry name" value="SHIKIMTKNASE"/>
</dbReference>
<evidence type="ECO:0000256" key="5">
    <source>
        <dbReference type="ARBA" id="ARBA00022840"/>
    </source>
</evidence>
<dbReference type="InterPro" id="IPR031322">
    <property type="entry name" value="Shikimate/glucono_kinase"/>
</dbReference>
<keyword evidence="1" id="KW-0028">Amino-acid biosynthesis</keyword>
<dbReference type="EMBL" id="VLKU01000011">
    <property type="protein sequence ID" value="TWI30959.1"/>
    <property type="molecule type" value="Genomic_DNA"/>
</dbReference>
<evidence type="ECO:0000313" key="8">
    <source>
        <dbReference type="Proteomes" id="UP000316225"/>
    </source>
</evidence>
<dbReference type="GO" id="GO:0005524">
    <property type="term" value="F:ATP binding"/>
    <property type="evidence" value="ECO:0007669"/>
    <property type="project" value="UniProtKB-KW"/>
</dbReference>
<dbReference type="InterPro" id="IPR027417">
    <property type="entry name" value="P-loop_NTPase"/>
</dbReference>
<evidence type="ECO:0000313" key="7">
    <source>
        <dbReference type="EMBL" id="TWI30959.1"/>
    </source>
</evidence>
<evidence type="ECO:0000256" key="6">
    <source>
        <dbReference type="ARBA" id="ARBA00023141"/>
    </source>
</evidence>
<gene>
    <name evidence="7" type="ORF">IQ24_03183</name>
</gene>
<protein>
    <submittedName>
        <fullName evidence="7">Shikimate kinase</fullName>
    </submittedName>
</protein>
<proteinExistence type="predicted"/>
<dbReference type="GO" id="GO:0009073">
    <property type="term" value="P:aromatic amino acid family biosynthetic process"/>
    <property type="evidence" value="ECO:0007669"/>
    <property type="project" value="UniProtKB-KW"/>
</dbReference>